<reference evidence="1 2" key="2">
    <citation type="journal article" date="2010" name="Nucleic Acids Res.">
        <title>BeetleBase in 2010: revisions to provide comprehensive genomic information for Tribolium castaneum.</title>
        <authorList>
            <person name="Kim H.S."/>
            <person name="Murphy T."/>
            <person name="Xia J."/>
            <person name="Caragea D."/>
            <person name="Park Y."/>
            <person name="Beeman R.W."/>
            <person name="Lorenzen M.D."/>
            <person name="Butcher S."/>
            <person name="Manak J.R."/>
            <person name="Brown S.J."/>
        </authorList>
    </citation>
    <scope>NUCLEOTIDE SEQUENCE [LARGE SCALE GENOMIC DNA]</scope>
    <source>
        <strain evidence="1 2">Georgia GA2</strain>
    </source>
</reference>
<sequence length="73" mass="8290">MPTRRVSNAHLFISRSLNRRFIMVLCRFSFNNPSSRLFIVAYIPVYPSVERMISVLCPVAECSVLCSRGIVPA</sequence>
<dbReference type="EMBL" id="KQ971348">
    <property type="protein sequence ID" value="KYB26879.1"/>
    <property type="molecule type" value="Genomic_DNA"/>
</dbReference>
<evidence type="ECO:0000313" key="1">
    <source>
        <dbReference type="EMBL" id="KYB26879.1"/>
    </source>
</evidence>
<gene>
    <name evidence="1" type="primary">AUGUSTUS-3.0.2_34743</name>
    <name evidence="1" type="ORF">TcasGA2_TC034743</name>
</gene>
<protein>
    <submittedName>
        <fullName evidence="1">Uncharacterized protein</fullName>
    </submittedName>
</protein>
<name>A0A139WG65_TRICA</name>
<proteinExistence type="predicted"/>
<accession>A0A139WG65</accession>
<dbReference type="AlphaFoldDB" id="A0A139WG65"/>
<dbReference type="InParanoid" id="A0A139WG65"/>
<evidence type="ECO:0000313" key="2">
    <source>
        <dbReference type="Proteomes" id="UP000007266"/>
    </source>
</evidence>
<keyword evidence="2" id="KW-1185">Reference proteome</keyword>
<organism evidence="1 2">
    <name type="scientific">Tribolium castaneum</name>
    <name type="common">Red flour beetle</name>
    <dbReference type="NCBI Taxonomy" id="7070"/>
    <lineage>
        <taxon>Eukaryota</taxon>
        <taxon>Metazoa</taxon>
        <taxon>Ecdysozoa</taxon>
        <taxon>Arthropoda</taxon>
        <taxon>Hexapoda</taxon>
        <taxon>Insecta</taxon>
        <taxon>Pterygota</taxon>
        <taxon>Neoptera</taxon>
        <taxon>Endopterygota</taxon>
        <taxon>Coleoptera</taxon>
        <taxon>Polyphaga</taxon>
        <taxon>Cucujiformia</taxon>
        <taxon>Tenebrionidae</taxon>
        <taxon>Tenebrionidae incertae sedis</taxon>
        <taxon>Tribolium</taxon>
    </lineage>
</organism>
<dbReference type="Proteomes" id="UP000007266">
    <property type="component" value="Linkage group 6"/>
</dbReference>
<reference evidence="1 2" key="1">
    <citation type="journal article" date="2008" name="Nature">
        <title>The genome of the model beetle and pest Tribolium castaneum.</title>
        <authorList>
            <consortium name="Tribolium Genome Sequencing Consortium"/>
            <person name="Richards S."/>
            <person name="Gibbs R.A."/>
            <person name="Weinstock G.M."/>
            <person name="Brown S.J."/>
            <person name="Denell R."/>
            <person name="Beeman R.W."/>
            <person name="Gibbs R."/>
            <person name="Beeman R.W."/>
            <person name="Brown S.J."/>
            <person name="Bucher G."/>
            <person name="Friedrich M."/>
            <person name="Grimmelikhuijzen C.J."/>
            <person name="Klingler M."/>
            <person name="Lorenzen M."/>
            <person name="Richards S."/>
            <person name="Roth S."/>
            <person name="Schroder R."/>
            <person name="Tautz D."/>
            <person name="Zdobnov E.M."/>
            <person name="Muzny D."/>
            <person name="Gibbs R.A."/>
            <person name="Weinstock G.M."/>
            <person name="Attaway T."/>
            <person name="Bell S."/>
            <person name="Buhay C.J."/>
            <person name="Chandrabose M.N."/>
            <person name="Chavez D."/>
            <person name="Clerk-Blankenburg K.P."/>
            <person name="Cree A."/>
            <person name="Dao M."/>
            <person name="Davis C."/>
            <person name="Chacko J."/>
            <person name="Dinh H."/>
            <person name="Dugan-Rocha S."/>
            <person name="Fowler G."/>
            <person name="Garner T.T."/>
            <person name="Garnes J."/>
            <person name="Gnirke A."/>
            <person name="Hawes A."/>
            <person name="Hernandez J."/>
            <person name="Hines S."/>
            <person name="Holder M."/>
            <person name="Hume J."/>
            <person name="Jhangiani S.N."/>
            <person name="Joshi V."/>
            <person name="Khan Z.M."/>
            <person name="Jackson L."/>
            <person name="Kovar C."/>
            <person name="Kowis A."/>
            <person name="Lee S."/>
            <person name="Lewis L.R."/>
            <person name="Margolis J."/>
            <person name="Morgan M."/>
            <person name="Nazareth L.V."/>
            <person name="Nguyen N."/>
            <person name="Okwuonu G."/>
            <person name="Parker D."/>
            <person name="Richards S."/>
            <person name="Ruiz S.J."/>
            <person name="Santibanez J."/>
            <person name="Savard J."/>
            <person name="Scherer S.E."/>
            <person name="Schneider B."/>
            <person name="Sodergren E."/>
            <person name="Tautz D."/>
            <person name="Vattahil S."/>
            <person name="Villasana D."/>
            <person name="White C.S."/>
            <person name="Wright R."/>
            <person name="Park Y."/>
            <person name="Beeman R.W."/>
            <person name="Lord J."/>
            <person name="Oppert B."/>
            <person name="Lorenzen M."/>
            <person name="Brown S."/>
            <person name="Wang L."/>
            <person name="Savard J."/>
            <person name="Tautz D."/>
            <person name="Richards S."/>
            <person name="Weinstock G."/>
            <person name="Gibbs R.A."/>
            <person name="Liu Y."/>
            <person name="Worley K."/>
            <person name="Weinstock G."/>
            <person name="Elsik C.G."/>
            <person name="Reese J.T."/>
            <person name="Elhaik E."/>
            <person name="Landan G."/>
            <person name="Graur D."/>
            <person name="Arensburger P."/>
            <person name="Atkinson P."/>
            <person name="Beeman R.W."/>
            <person name="Beidler J."/>
            <person name="Brown S.J."/>
            <person name="Demuth J.P."/>
            <person name="Drury D.W."/>
            <person name="Du Y.Z."/>
            <person name="Fujiwara H."/>
            <person name="Lorenzen M."/>
            <person name="Maselli V."/>
            <person name="Osanai M."/>
            <person name="Park Y."/>
            <person name="Robertson H.M."/>
            <person name="Tu Z."/>
            <person name="Wang J.J."/>
            <person name="Wang S."/>
            <person name="Richards S."/>
            <person name="Song H."/>
            <person name="Zhang L."/>
            <person name="Sodergren E."/>
            <person name="Werner D."/>
            <person name="Stanke M."/>
            <person name="Morgenstern B."/>
            <person name="Solovyev V."/>
            <person name="Kosarev P."/>
            <person name="Brown G."/>
            <person name="Chen H.C."/>
            <person name="Ermolaeva O."/>
            <person name="Hlavina W."/>
            <person name="Kapustin Y."/>
            <person name="Kiryutin B."/>
            <person name="Kitts P."/>
            <person name="Maglott D."/>
            <person name="Pruitt K."/>
            <person name="Sapojnikov V."/>
            <person name="Souvorov A."/>
            <person name="Mackey A.J."/>
            <person name="Waterhouse R.M."/>
            <person name="Wyder S."/>
            <person name="Zdobnov E.M."/>
            <person name="Zdobnov E.M."/>
            <person name="Wyder S."/>
            <person name="Kriventseva E.V."/>
            <person name="Kadowaki T."/>
            <person name="Bork P."/>
            <person name="Aranda M."/>
            <person name="Bao R."/>
            <person name="Beermann A."/>
            <person name="Berns N."/>
            <person name="Bolognesi R."/>
            <person name="Bonneton F."/>
            <person name="Bopp D."/>
            <person name="Brown S.J."/>
            <person name="Bucher G."/>
            <person name="Butts T."/>
            <person name="Chaumot A."/>
            <person name="Denell R.E."/>
            <person name="Ferrier D.E."/>
            <person name="Friedrich M."/>
            <person name="Gordon C.M."/>
            <person name="Jindra M."/>
            <person name="Klingler M."/>
            <person name="Lan Q."/>
            <person name="Lattorff H.M."/>
            <person name="Laudet V."/>
            <person name="von Levetsow C."/>
            <person name="Liu Z."/>
            <person name="Lutz R."/>
            <person name="Lynch J.A."/>
            <person name="da Fonseca R.N."/>
            <person name="Posnien N."/>
            <person name="Reuter R."/>
            <person name="Roth S."/>
            <person name="Savard J."/>
            <person name="Schinko J.B."/>
            <person name="Schmitt C."/>
            <person name="Schoppmeier M."/>
            <person name="Schroder R."/>
            <person name="Shippy T.D."/>
            <person name="Simonnet F."/>
            <person name="Marques-Souza H."/>
            <person name="Tautz D."/>
            <person name="Tomoyasu Y."/>
            <person name="Trauner J."/>
            <person name="Van der Zee M."/>
            <person name="Vervoort M."/>
            <person name="Wittkopp N."/>
            <person name="Wimmer E.A."/>
            <person name="Yang X."/>
            <person name="Jones A.K."/>
            <person name="Sattelle D.B."/>
            <person name="Ebert P.R."/>
            <person name="Nelson D."/>
            <person name="Scott J.G."/>
            <person name="Beeman R.W."/>
            <person name="Muthukrishnan S."/>
            <person name="Kramer K.J."/>
            <person name="Arakane Y."/>
            <person name="Beeman R.W."/>
            <person name="Zhu Q."/>
            <person name="Hogenkamp D."/>
            <person name="Dixit R."/>
            <person name="Oppert B."/>
            <person name="Jiang H."/>
            <person name="Zou Z."/>
            <person name="Marshall J."/>
            <person name="Elpidina E."/>
            <person name="Vinokurov K."/>
            <person name="Oppert C."/>
            <person name="Zou Z."/>
            <person name="Evans J."/>
            <person name="Lu Z."/>
            <person name="Zhao P."/>
            <person name="Sumathipala N."/>
            <person name="Altincicek B."/>
            <person name="Vilcinskas A."/>
            <person name="Williams M."/>
            <person name="Hultmark D."/>
            <person name="Hetru C."/>
            <person name="Jiang H."/>
            <person name="Grimmelikhuijzen C.J."/>
            <person name="Hauser F."/>
            <person name="Cazzamali G."/>
            <person name="Williamson M."/>
            <person name="Park Y."/>
            <person name="Li B."/>
            <person name="Tanaka Y."/>
            <person name="Predel R."/>
            <person name="Neupert S."/>
            <person name="Schachtner J."/>
            <person name="Verleyen P."/>
            <person name="Raible F."/>
            <person name="Bork P."/>
            <person name="Friedrich M."/>
            <person name="Walden K.K."/>
            <person name="Robertson H.M."/>
            <person name="Angeli S."/>
            <person name="Foret S."/>
            <person name="Bucher G."/>
            <person name="Schuetz S."/>
            <person name="Maleszka R."/>
            <person name="Wimmer E.A."/>
            <person name="Beeman R.W."/>
            <person name="Lorenzen M."/>
            <person name="Tomoyasu Y."/>
            <person name="Miller S.C."/>
            <person name="Grossmann D."/>
            <person name="Bucher G."/>
        </authorList>
    </citation>
    <scope>NUCLEOTIDE SEQUENCE [LARGE SCALE GENOMIC DNA]</scope>
    <source>
        <strain evidence="1 2">Georgia GA2</strain>
    </source>
</reference>